<organism evidence="15">
    <name type="scientific">Hymenochirus curtipes</name>
    <name type="common">western dwarf clawed frog</name>
    <dbReference type="NCBI Taxonomy" id="8362"/>
    <lineage>
        <taxon>Eukaryota</taxon>
        <taxon>Metazoa</taxon>
        <taxon>Chordata</taxon>
        <taxon>Craniata</taxon>
        <taxon>Vertebrata</taxon>
        <taxon>Euteleostomi</taxon>
        <taxon>Amphibia</taxon>
        <taxon>Batrachia</taxon>
        <taxon>Anura</taxon>
        <taxon>Pipoidea</taxon>
        <taxon>Pipidae</taxon>
        <taxon>Pipinae</taxon>
        <taxon>Hymenochirus</taxon>
    </lineage>
</organism>
<comment type="catalytic activity">
    <reaction evidence="11">
        <text>5,6-dihydrouridine(16) in tRNA + NADP(+) = uridine(16) in tRNA + NADPH + H(+)</text>
        <dbReference type="Rhea" id="RHEA:53376"/>
        <dbReference type="Rhea" id="RHEA-COMP:13543"/>
        <dbReference type="Rhea" id="RHEA-COMP:13544"/>
        <dbReference type="ChEBI" id="CHEBI:15378"/>
        <dbReference type="ChEBI" id="CHEBI:57783"/>
        <dbReference type="ChEBI" id="CHEBI:58349"/>
        <dbReference type="ChEBI" id="CHEBI:65315"/>
        <dbReference type="ChEBI" id="CHEBI:74443"/>
        <dbReference type="EC" id="1.3.1.88"/>
    </reaction>
    <physiologicalReaction direction="right-to-left" evidence="11">
        <dbReference type="Rhea" id="RHEA:53378"/>
    </physiologicalReaction>
</comment>
<reference evidence="15" key="1">
    <citation type="submission" date="2011-09" db="EMBL/GenBank/DDBJ databases">
        <title>The odds of duplicate gene persistence after polyploidization.</title>
        <authorList>
            <person name="Chain F.J.J."/>
            <person name="Evans B.J."/>
            <person name="Dushoff J."/>
        </authorList>
    </citation>
    <scope>NUCLEOTIDE SEQUENCE</scope>
    <source>
        <tissue evidence="15">Liver</tissue>
    </source>
</reference>
<dbReference type="Gene3D" id="3.20.20.70">
    <property type="entry name" value="Aldolase class I"/>
    <property type="match status" value="1"/>
</dbReference>
<evidence type="ECO:0000256" key="10">
    <source>
        <dbReference type="ARBA" id="ARBA00047287"/>
    </source>
</evidence>
<keyword evidence="4" id="KW-0819">tRNA processing</keyword>
<evidence type="ECO:0000256" key="5">
    <source>
        <dbReference type="ARBA" id="ARBA00022857"/>
    </source>
</evidence>
<evidence type="ECO:0000256" key="1">
    <source>
        <dbReference type="ARBA" id="ARBA00001917"/>
    </source>
</evidence>
<sequence length="126" mass="14594">LVQAALLAQDYCDAIDLNLGCPQMIAKRGHYGAFQDEWNLLEKMIQLAHTKLSVPVTCKPVVWEMTEEYLDLVQQFPCSLSFVRAHLFKRHHTLQVYQELREELAKVTLEGIIAVNQELKRRQEEA</sequence>
<evidence type="ECO:0000313" key="15">
    <source>
        <dbReference type="EMBL" id="AEQ17773.1"/>
    </source>
</evidence>
<dbReference type="EC" id="1.3.1.88" evidence="9"/>
<evidence type="ECO:0000256" key="7">
    <source>
        <dbReference type="ARBA" id="ARBA00023027"/>
    </source>
</evidence>
<proteinExistence type="evidence at transcript level"/>
<evidence type="ECO:0000256" key="3">
    <source>
        <dbReference type="ARBA" id="ARBA00022643"/>
    </source>
</evidence>
<keyword evidence="7" id="KW-0520">NAD</keyword>
<evidence type="ECO:0000256" key="12">
    <source>
        <dbReference type="ARBA" id="ARBA00048934"/>
    </source>
</evidence>
<keyword evidence="3" id="KW-0288">FMN</keyword>
<evidence type="ECO:0000256" key="2">
    <source>
        <dbReference type="ARBA" id="ARBA00022630"/>
    </source>
</evidence>
<evidence type="ECO:0000256" key="4">
    <source>
        <dbReference type="ARBA" id="ARBA00022694"/>
    </source>
</evidence>
<accession>G5DZL5</accession>
<protein>
    <recommendedName>
        <fullName evidence="9">tRNA-dihydrouridine(16/17) synthase [NAD(P)(+)]</fullName>
        <ecNumber evidence="9">1.3.1.88</ecNumber>
    </recommendedName>
</protein>
<dbReference type="Pfam" id="PF01207">
    <property type="entry name" value="Dus"/>
    <property type="match status" value="1"/>
</dbReference>
<feature type="non-terminal residue" evidence="15">
    <location>
        <position position="1"/>
    </location>
</feature>
<keyword evidence="5" id="KW-0521">NADP</keyword>
<dbReference type="AlphaFoldDB" id="G5DZL5"/>
<dbReference type="PROSITE" id="PS01136">
    <property type="entry name" value="UPF0034"/>
    <property type="match status" value="1"/>
</dbReference>
<comment type="cofactor">
    <cofactor evidence="1">
        <name>FMN</name>
        <dbReference type="ChEBI" id="CHEBI:58210"/>
    </cofactor>
</comment>
<evidence type="ECO:0000256" key="6">
    <source>
        <dbReference type="ARBA" id="ARBA00023002"/>
    </source>
</evidence>
<feature type="domain" description="DUS-like FMN-binding" evidence="14">
    <location>
        <begin position="1"/>
        <end position="64"/>
    </location>
</feature>
<comment type="catalytic activity">
    <reaction evidence="10">
        <text>5,6-dihydrouridine(17) in tRNA + NAD(+) = uridine(17) in tRNA + NADH + H(+)</text>
        <dbReference type="Rhea" id="RHEA:53372"/>
        <dbReference type="Rhea" id="RHEA-COMP:13541"/>
        <dbReference type="Rhea" id="RHEA-COMP:13542"/>
        <dbReference type="ChEBI" id="CHEBI:15378"/>
        <dbReference type="ChEBI" id="CHEBI:57540"/>
        <dbReference type="ChEBI" id="CHEBI:57945"/>
        <dbReference type="ChEBI" id="CHEBI:65315"/>
        <dbReference type="ChEBI" id="CHEBI:74443"/>
        <dbReference type="EC" id="1.3.1.88"/>
    </reaction>
    <physiologicalReaction direction="right-to-left" evidence="10">
        <dbReference type="Rhea" id="RHEA:53374"/>
    </physiologicalReaction>
</comment>
<dbReference type="PANTHER" id="PTHR11082">
    <property type="entry name" value="TRNA-DIHYDROURIDINE SYNTHASE"/>
    <property type="match status" value="1"/>
</dbReference>
<dbReference type="SUPFAM" id="SSF51395">
    <property type="entry name" value="FMN-linked oxidoreductases"/>
    <property type="match status" value="1"/>
</dbReference>
<comment type="similarity">
    <text evidence="8">Belongs to the Dus family. Dus1 subfamily.</text>
</comment>
<evidence type="ECO:0000256" key="9">
    <source>
        <dbReference type="ARBA" id="ARBA00038890"/>
    </source>
</evidence>
<dbReference type="EMBL" id="JP286579">
    <property type="protein sequence ID" value="AEQ17773.1"/>
    <property type="molecule type" value="mRNA"/>
</dbReference>
<dbReference type="InterPro" id="IPR035587">
    <property type="entry name" value="DUS-like_FMN-bd"/>
</dbReference>
<dbReference type="GO" id="GO:0050660">
    <property type="term" value="F:flavin adenine dinucleotide binding"/>
    <property type="evidence" value="ECO:0007669"/>
    <property type="project" value="InterPro"/>
</dbReference>
<evidence type="ECO:0000256" key="11">
    <source>
        <dbReference type="ARBA" id="ARBA00047652"/>
    </source>
</evidence>
<comment type="catalytic activity">
    <reaction evidence="13">
        <text>5,6-dihydrouridine(17) in tRNA + NADP(+) = uridine(17) in tRNA + NADPH + H(+)</text>
        <dbReference type="Rhea" id="RHEA:53368"/>
        <dbReference type="Rhea" id="RHEA-COMP:13541"/>
        <dbReference type="Rhea" id="RHEA-COMP:13542"/>
        <dbReference type="ChEBI" id="CHEBI:15378"/>
        <dbReference type="ChEBI" id="CHEBI:57783"/>
        <dbReference type="ChEBI" id="CHEBI:58349"/>
        <dbReference type="ChEBI" id="CHEBI:65315"/>
        <dbReference type="ChEBI" id="CHEBI:74443"/>
        <dbReference type="EC" id="1.3.1.88"/>
    </reaction>
    <physiologicalReaction direction="right-to-left" evidence="13">
        <dbReference type="Rhea" id="RHEA:53370"/>
    </physiologicalReaction>
</comment>
<evidence type="ECO:0000259" key="14">
    <source>
        <dbReference type="Pfam" id="PF01207"/>
    </source>
</evidence>
<dbReference type="PANTHER" id="PTHR11082:SF5">
    <property type="entry name" value="TRNA-DIHYDROURIDINE(16_17) SYNTHASE [NAD(P)(+)]-LIKE"/>
    <property type="match status" value="1"/>
</dbReference>
<dbReference type="InterPro" id="IPR018517">
    <property type="entry name" value="tRNA_hU_synthase_CS"/>
</dbReference>
<name>G5DZL5_9PIPI</name>
<comment type="catalytic activity">
    <reaction evidence="12">
        <text>5,6-dihydrouridine(16) in tRNA + NAD(+) = uridine(16) in tRNA + NADH + H(+)</text>
        <dbReference type="Rhea" id="RHEA:53380"/>
        <dbReference type="Rhea" id="RHEA-COMP:13543"/>
        <dbReference type="Rhea" id="RHEA-COMP:13544"/>
        <dbReference type="ChEBI" id="CHEBI:15378"/>
        <dbReference type="ChEBI" id="CHEBI:57540"/>
        <dbReference type="ChEBI" id="CHEBI:57945"/>
        <dbReference type="ChEBI" id="CHEBI:65315"/>
        <dbReference type="ChEBI" id="CHEBI:74443"/>
        <dbReference type="EC" id="1.3.1.88"/>
    </reaction>
    <physiologicalReaction direction="right-to-left" evidence="12">
        <dbReference type="Rhea" id="RHEA:53382"/>
    </physiologicalReaction>
</comment>
<keyword evidence="6" id="KW-0560">Oxidoreductase</keyword>
<dbReference type="InterPro" id="IPR013785">
    <property type="entry name" value="Aldolase_TIM"/>
</dbReference>
<evidence type="ECO:0000256" key="8">
    <source>
        <dbReference type="ARBA" id="ARBA00038313"/>
    </source>
</evidence>
<keyword evidence="2" id="KW-0285">Flavoprotein</keyword>
<evidence type="ECO:0000256" key="13">
    <source>
        <dbReference type="ARBA" id="ARBA00049467"/>
    </source>
</evidence>
<dbReference type="GO" id="GO:0017150">
    <property type="term" value="F:tRNA dihydrouridine synthase activity"/>
    <property type="evidence" value="ECO:0007669"/>
    <property type="project" value="InterPro"/>
</dbReference>
<feature type="non-terminal residue" evidence="15">
    <location>
        <position position="126"/>
    </location>
</feature>